<proteinExistence type="predicted"/>
<evidence type="ECO:0000313" key="3">
    <source>
        <dbReference type="Proteomes" id="UP000187209"/>
    </source>
</evidence>
<keyword evidence="1" id="KW-0812">Transmembrane</keyword>
<feature type="transmembrane region" description="Helical" evidence="1">
    <location>
        <begin position="206"/>
        <end position="229"/>
    </location>
</feature>
<gene>
    <name evidence="2" type="ORF">SteCoe_39808</name>
</gene>
<sequence length="309" mass="34829">MIPGDFSGKDSLKFRADLEAEIRIKDYGGKCGNALGIIGINHYGDCGKSISISAKGFSNQGLRPFCLPHPRNVCSIKFSCKNCEIEPEAYLEARFSELHACAKTIEVNVTADSSIPESRSSSFNKITASKNQIFIGQNFTEFYFIAIPSLLSNDFETINTGYHIISEISPIPGSQYTVENFATNLNIRVYINRQNNVLYTFRSKKYIGIFFVCIILGALAGVFAIAGSIMRIFELHTGRFETLRLEKDFNSIKNRNEGLYQMNFNWKIQTFECGYENLKKKISESTGLIEYKENDECQCEIISKMADSK</sequence>
<dbReference type="EMBL" id="MPUH01002559">
    <property type="protein sequence ID" value="OMJ65016.1"/>
    <property type="molecule type" value="Genomic_DNA"/>
</dbReference>
<name>A0A1R2AKI7_9CILI</name>
<organism evidence="2 3">
    <name type="scientific">Stentor coeruleus</name>
    <dbReference type="NCBI Taxonomy" id="5963"/>
    <lineage>
        <taxon>Eukaryota</taxon>
        <taxon>Sar</taxon>
        <taxon>Alveolata</taxon>
        <taxon>Ciliophora</taxon>
        <taxon>Postciliodesmatophora</taxon>
        <taxon>Heterotrichea</taxon>
        <taxon>Heterotrichida</taxon>
        <taxon>Stentoridae</taxon>
        <taxon>Stentor</taxon>
    </lineage>
</organism>
<reference evidence="2 3" key="1">
    <citation type="submission" date="2016-11" db="EMBL/GenBank/DDBJ databases">
        <title>The macronuclear genome of Stentor coeruleus: a giant cell with tiny introns.</title>
        <authorList>
            <person name="Slabodnick M."/>
            <person name="Ruby J.G."/>
            <person name="Reiff S.B."/>
            <person name="Swart E.C."/>
            <person name="Gosai S."/>
            <person name="Prabakaran S."/>
            <person name="Witkowska E."/>
            <person name="Larue G.E."/>
            <person name="Fisher S."/>
            <person name="Freeman R.M."/>
            <person name="Gunawardena J."/>
            <person name="Chu W."/>
            <person name="Stover N.A."/>
            <person name="Gregory B.D."/>
            <person name="Nowacki M."/>
            <person name="Derisi J."/>
            <person name="Roy S.W."/>
            <person name="Marshall W.F."/>
            <person name="Sood P."/>
        </authorList>
    </citation>
    <scope>NUCLEOTIDE SEQUENCE [LARGE SCALE GENOMIC DNA]</scope>
    <source>
        <strain evidence="2">WM001</strain>
    </source>
</reference>
<protein>
    <submittedName>
        <fullName evidence="2">Uncharacterized protein</fullName>
    </submittedName>
</protein>
<accession>A0A1R2AKI7</accession>
<keyword evidence="1" id="KW-0472">Membrane</keyword>
<evidence type="ECO:0000256" key="1">
    <source>
        <dbReference type="SAM" id="Phobius"/>
    </source>
</evidence>
<evidence type="ECO:0000313" key="2">
    <source>
        <dbReference type="EMBL" id="OMJ65016.1"/>
    </source>
</evidence>
<comment type="caution">
    <text evidence="2">The sequence shown here is derived from an EMBL/GenBank/DDBJ whole genome shotgun (WGS) entry which is preliminary data.</text>
</comment>
<dbReference type="Proteomes" id="UP000187209">
    <property type="component" value="Unassembled WGS sequence"/>
</dbReference>
<keyword evidence="1" id="KW-1133">Transmembrane helix</keyword>
<keyword evidence="3" id="KW-1185">Reference proteome</keyword>
<dbReference type="AlphaFoldDB" id="A0A1R2AKI7"/>